<protein>
    <submittedName>
        <fullName evidence="2">Uncharacterized protein</fullName>
    </submittedName>
</protein>
<gene>
    <name evidence="2" type="ORF">R1sor_000788</name>
</gene>
<organism evidence="2 3">
    <name type="scientific">Riccia sorocarpa</name>
    <dbReference type="NCBI Taxonomy" id="122646"/>
    <lineage>
        <taxon>Eukaryota</taxon>
        <taxon>Viridiplantae</taxon>
        <taxon>Streptophyta</taxon>
        <taxon>Embryophyta</taxon>
        <taxon>Marchantiophyta</taxon>
        <taxon>Marchantiopsida</taxon>
        <taxon>Marchantiidae</taxon>
        <taxon>Marchantiales</taxon>
        <taxon>Ricciaceae</taxon>
        <taxon>Riccia</taxon>
    </lineage>
</organism>
<evidence type="ECO:0000313" key="3">
    <source>
        <dbReference type="Proteomes" id="UP001633002"/>
    </source>
</evidence>
<feature type="region of interest" description="Disordered" evidence="1">
    <location>
        <begin position="137"/>
        <end position="179"/>
    </location>
</feature>
<evidence type="ECO:0000313" key="2">
    <source>
        <dbReference type="EMBL" id="KAL3682766.1"/>
    </source>
</evidence>
<dbReference type="Proteomes" id="UP001633002">
    <property type="component" value="Unassembled WGS sequence"/>
</dbReference>
<reference evidence="2 3" key="1">
    <citation type="submission" date="2024-09" db="EMBL/GenBank/DDBJ databases">
        <title>Chromosome-scale assembly of Riccia sorocarpa.</title>
        <authorList>
            <person name="Paukszto L."/>
        </authorList>
    </citation>
    <scope>NUCLEOTIDE SEQUENCE [LARGE SCALE GENOMIC DNA]</scope>
    <source>
        <strain evidence="2">LP-2024</strain>
        <tissue evidence="2">Aerial parts of the thallus</tissue>
    </source>
</reference>
<feature type="compositionally biased region" description="Basic and acidic residues" evidence="1">
    <location>
        <begin position="160"/>
        <end position="179"/>
    </location>
</feature>
<dbReference type="EMBL" id="JBJQOH010000006">
    <property type="protein sequence ID" value="KAL3682766.1"/>
    <property type="molecule type" value="Genomic_DNA"/>
</dbReference>
<dbReference type="AlphaFoldDB" id="A0ABD3GYA5"/>
<keyword evidence="3" id="KW-1185">Reference proteome</keyword>
<name>A0ABD3GYA5_9MARC</name>
<proteinExistence type="predicted"/>
<feature type="region of interest" description="Disordered" evidence="1">
    <location>
        <begin position="1"/>
        <end position="23"/>
    </location>
</feature>
<comment type="caution">
    <text evidence="2">The sequence shown here is derived from an EMBL/GenBank/DDBJ whole genome shotgun (WGS) entry which is preliminary data.</text>
</comment>
<accession>A0ABD3GYA5</accession>
<sequence>MGFCQTHQGRDQKPGNYSTYRINACPGRAEPERKRKADRDNSRIRSTQLYVSTGLVLLAIAQVHHEMGNSRPDWHAWVSTEIKFRLNHHRWIGVAQMLQIEARNAFDDTKVVWDSERGELIAKQERLKSALQEVQQREEALQQEHEQLQGAAQEASLGEEALRKEHESLQHEYSRQKDE</sequence>
<feature type="compositionally biased region" description="Basic and acidic residues" evidence="1">
    <location>
        <begin position="137"/>
        <end position="147"/>
    </location>
</feature>
<evidence type="ECO:0000256" key="1">
    <source>
        <dbReference type="SAM" id="MobiDB-lite"/>
    </source>
</evidence>